<gene>
    <name evidence="1" type="ORF">ymoll0001_5720</name>
</gene>
<organism evidence="1 2">
    <name type="scientific">Yersinia mollaretii (strain ATCC 43969 / DSM 18520 / CIP 103324 / CNY 7263 / WAIP 204)</name>
    <dbReference type="NCBI Taxonomy" id="349967"/>
    <lineage>
        <taxon>Bacteria</taxon>
        <taxon>Pseudomonadati</taxon>
        <taxon>Pseudomonadota</taxon>
        <taxon>Gammaproteobacteria</taxon>
        <taxon>Enterobacterales</taxon>
        <taxon>Yersiniaceae</taxon>
        <taxon>Yersinia</taxon>
    </lineage>
</organism>
<keyword evidence="2" id="KW-1185">Reference proteome</keyword>
<dbReference type="Proteomes" id="UP000003027">
    <property type="component" value="Unassembled WGS sequence"/>
</dbReference>
<evidence type="ECO:0000313" key="2">
    <source>
        <dbReference type="Proteomes" id="UP000003027"/>
    </source>
</evidence>
<reference evidence="1" key="1">
    <citation type="submission" date="2008-12" db="EMBL/GenBank/DDBJ databases">
        <title>Annotation of the Yersinia mollaretii ATCC 43969 genome.</title>
        <authorList>
            <person name="Read T.D."/>
            <person name="Akmal A."/>
            <person name="Bishop-Lilly K."/>
            <person name="Chen P.E."/>
            <person name="Cook C."/>
            <person name="Kiley M.P."/>
            <person name="Lentz S."/>
            <person name="Mateczun A."/>
            <person name="Nagarajan N."/>
            <person name="Nolan N."/>
            <person name="Osborne B.I."/>
            <person name="Pop M."/>
            <person name="Sozhamannan S."/>
            <person name="Stewart A.C."/>
            <person name="Sulakvelidze A."/>
            <person name="Thomason B."/>
            <person name="Willner K."/>
            <person name="Zwick M.E."/>
        </authorList>
    </citation>
    <scope>NUCLEOTIDE SEQUENCE [LARGE SCALE GENOMIC DNA]</scope>
    <source>
        <strain evidence="1">ATCC 43969</strain>
    </source>
</reference>
<dbReference type="EMBL" id="AALD02000019">
    <property type="protein sequence ID" value="EEQ10418.1"/>
    <property type="molecule type" value="Genomic_DNA"/>
</dbReference>
<comment type="caution">
    <text evidence="1">The sequence shown here is derived from an EMBL/GenBank/DDBJ whole genome shotgun (WGS) entry which is preliminary data.</text>
</comment>
<accession>A0ABM9Y9B6</accession>
<name>A0ABM9Y9B6_YERMW</name>
<proteinExistence type="predicted"/>
<evidence type="ECO:0000313" key="1">
    <source>
        <dbReference type="EMBL" id="EEQ10418.1"/>
    </source>
</evidence>
<protein>
    <submittedName>
        <fullName evidence="1">Uncharacterized protein</fullName>
    </submittedName>
</protein>
<sequence>MAGEFFDVKRHIGGNFSLDFIPKFIGVVDLQQMQEEHKQ</sequence>